<dbReference type="Pfam" id="PF00245">
    <property type="entry name" value="Alk_phosphatase"/>
    <property type="match status" value="1"/>
</dbReference>
<feature type="chain" id="PRO_5015460264" evidence="10">
    <location>
        <begin position="22"/>
        <end position="473"/>
    </location>
</feature>
<keyword evidence="10" id="KW-0732">Signal</keyword>
<organism evidence="11 12">
    <name type="scientific">Photobacterium angustum</name>
    <dbReference type="NCBI Taxonomy" id="661"/>
    <lineage>
        <taxon>Bacteria</taxon>
        <taxon>Pseudomonadati</taxon>
        <taxon>Pseudomonadota</taxon>
        <taxon>Gammaproteobacteria</taxon>
        <taxon>Vibrionales</taxon>
        <taxon>Vibrionaceae</taxon>
        <taxon>Photobacterium</taxon>
    </lineage>
</organism>
<dbReference type="CDD" id="cd16012">
    <property type="entry name" value="ALP"/>
    <property type="match status" value="1"/>
</dbReference>
<evidence type="ECO:0000256" key="9">
    <source>
        <dbReference type="RuleBase" id="RU003946"/>
    </source>
</evidence>
<reference evidence="11 12" key="1">
    <citation type="submission" date="2016-12" db="EMBL/GenBank/DDBJ databases">
        <title>Diversity of luminous bacteria.</title>
        <authorList>
            <person name="Yoshizawa S."/>
            <person name="Kogure K."/>
        </authorList>
    </citation>
    <scope>NUCLEOTIDE SEQUENCE [LARGE SCALE GENOMIC DNA]</scope>
    <source>
        <strain evidence="11 12">LC1-200</strain>
    </source>
</reference>
<dbReference type="InterPro" id="IPR017850">
    <property type="entry name" value="Alkaline_phosphatase_core_sf"/>
</dbReference>
<dbReference type="AlphaFoldDB" id="A0A2S7W222"/>
<dbReference type="RefSeq" id="WP_105061308.1">
    <property type="nucleotide sequence ID" value="NZ_MSCJ01000001.1"/>
</dbReference>
<comment type="cofactor">
    <cofactor evidence="8">
        <name>Mg(2+)</name>
        <dbReference type="ChEBI" id="CHEBI:18420"/>
    </cofactor>
    <text evidence="8">Binds 1 Mg(2+) ion.</text>
</comment>
<dbReference type="InterPro" id="IPR001952">
    <property type="entry name" value="Alkaline_phosphatase"/>
</dbReference>
<feature type="binding site" evidence="8">
    <location>
        <position position="313"/>
    </location>
    <ligand>
        <name>Zn(2+)</name>
        <dbReference type="ChEBI" id="CHEBI:29105"/>
        <label>2</label>
    </ligand>
</feature>
<keyword evidence="3 8" id="KW-0479">Metal-binding</keyword>
<proteinExistence type="inferred from homology"/>
<sequence>MSILKPTLIASSLLLSLSVHAADAPKYVFFMIGDGMGTAQRQISEYYLQQQNGDETQRLAINAMPVAGIITTHSANTLVTDSAAAGTALATGVKTDNGVIAMDPEGHKLRSTLDAAKEKGMATGIVTTTRLTHATPATFVAKNISRDNENEIANDYLASNVDFFAGGGYRHFINGEGSKRKDGKNLVDGFKQKGYHTFVGADSSADFLAFHPTNSQKVFASFASSHLPYEIDRKKDLGTPSLAQMTSKAIETLKYDPDGFFMLVEGGRIDHAAHANDVSTVIQDTIAFDQAVKAAVDFYEHHKDETLIIVAGDHETGGMGLGLGENYFVQLDKLKGVDESIEDKLQGVYNGDRKAFMKHIDEHFGLKLLTKEEQKTLNHAMDIDDELRAKNITDFDGYSTHNDATYGGYDPVAIAVAHITSQRAGVYWTSYAHTATQLPLSAVGVGAEKFGNFEDNTQVAKTLATLMNVKIGS</sequence>
<evidence type="ECO:0000256" key="4">
    <source>
        <dbReference type="ARBA" id="ARBA00022801"/>
    </source>
</evidence>
<dbReference type="PROSITE" id="PS00123">
    <property type="entry name" value="ALKALINE_PHOSPHATASE"/>
    <property type="match status" value="1"/>
</dbReference>
<gene>
    <name evidence="11" type="ORF">BTO08_04400</name>
</gene>
<dbReference type="GO" id="GO:0046872">
    <property type="term" value="F:metal ion binding"/>
    <property type="evidence" value="ECO:0007669"/>
    <property type="project" value="UniProtKB-KW"/>
</dbReference>
<feature type="binding site" evidence="8">
    <location>
        <position position="274"/>
    </location>
    <ligand>
        <name>Zn(2+)</name>
        <dbReference type="ChEBI" id="CHEBI:29105"/>
        <label>2</label>
    </ligand>
</feature>
<keyword evidence="5 8" id="KW-0862">Zinc</keyword>
<feature type="binding site" evidence="8">
    <location>
        <position position="265"/>
    </location>
    <ligand>
        <name>Mg(2+)</name>
        <dbReference type="ChEBI" id="CHEBI:18420"/>
    </ligand>
</feature>
<dbReference type="PRINTS" id="PR00113">
    <property type="entry name" value="ALKPHPHTASE"/>
</dbReference>
<keyword evidence="2" id="KW-0597">Phosphoprotein</keyword>
<feature type="binding site" evidence="8">
    <location>
        <position position="270"/>
    </location>
    <ligand>
        <name>Zn(2+)</name>
        <dbReference type="ChEBI" id="CHEBI:29105"/>
        <label>2</label>
    </ligand>
</feature>
<feature type="binding site" evidence="8">
    <location>
        <position position="314"/>
    </location>
    <ligand>
        <name>Zn(2+)</name>
        <dbReference type="ChEBI" id="CHEBI:29105"/>
        <label>2</label>
    </ligand>
</feature>
<evidence type="ECO:0000313" key="11">
    <source>
        <dbReference type="EMBL" id="PQJ68389.1"/>
    </source>
</evidence>
<feature type="signal peptide" evidence="10">
    <location>
        <begin position="1"/>
        <end position="21"/>
    </location>
</feature>
<dbReference type="Gene3D" id="3.40.720.10">
    <property type="entry name" value="Alkaline Phosphatase, subunit A"/>
    <property type="match status" value="1"/>
</dbReference>
<feature type="active site" description="Phosphoserine intermediate" evidence="7">
    <location>
        <position position="82"/>
    </location>
</feature>
<dbReference type="PANTHER" id="PTHR11596">
    <property type="entry name" value="ALKALINE PHOSPHATASE"/>
    <property type="match status" value="1"/>
</dbReference>
<feature type="binding site" evidence="8">
    <location>
        <position position="133"/>
    </location>
    <ligand>
        <name>Mg(2+)</name>
        <dbReference type="ChEBI" id="CHEBI:18420"/>
    </ligand>
</feature>
<dbReference type="InterPro" id="IPR018299">
    <property type="entry name" value="Alkaline_phosphatase_AS"/>
</dbReference>
<comment type="cofactor">
    <cofactor evidence="8">
        <name>Zn(2+)</name>
        <dbReference type="ChEBI" id="CHEBI:29105"/>
    </cofactor>
    <text evidence="8">Binds 2 Zn(2+) ions.</text>
</comment>
<evidence type="ECO:0000256" key="10">
    <source>
        <dbReference type="SAM" id="SignalP"/>
    </source>
</evidence>
<comment type="caution">
    <text evidence="11">The sequence shown here is derived from an EMBL/GenBank/DDBJ whole genome shotgun (WGS) entry which is preliminary data.</text>
</comment>
<evidence type="ECO:0000256" key="2">
    <source>
        <dbReference type="ARBA" id="ARBA00022553"/>
    </source>
</evidence>
<dbReference type="PANTHER" id="PTHR11596:SF5">
    <property type="entry name" value="ALKALINE PHOSPHATASE"/>
    <property type="match status" value="1"/>
</dbReference>
<evidence type="ECO:0000256" key="5">
    <source>
        <dbReference type="ARBA" id="ARBA00022833"/>
    </source>
</evidence>
<dbReference type="OrthoDB" id="9794455at2"/>
<dbReference type="Proteomes" id="UP000238730">
    <property type="component" value="Unassembled WGS sequence"/>
</dbReference>
<evidence type="ECO:0000256" key="6">
    <source>
        <dbReference type="ARBA" id="ARBA00022842"/>
    </source>
</evidence>
<feature type="binding site" evidence="8">
    <location>
        <position position="135"/>
    </location>
    <ligand>
        <name>Mg(2+)</name>
        <dbReference type="ChEBI" id="CHEBI:18420"/>
    </ligand>
</feature>
<feature type="binding site" evidence="8">
    <location>
        <position position="433"/>
    </location>
    <ligand>
        <name>Zn(2+)</name>
        <dbReference type="ChEBI" id="CHEBI:29105"/>
        <label>2</label>
    </ligand>
</feature>
<evidence type="ECO:0000256" key="1">
    <source>
        <dbReference type="ARBA" id="ARBA00005984"/>
    </source>
</evidence>
<keyword evidence="6 8" id="KW-0460">Magnesium</keyword>
<keyword evidence="4" id="KW-0378">Hydrolase</keyword>
<feature type="binding site" evidence="8">
    <location>
        <position position="34"/>
    </location>
    <ligand>
        <name>Zn(2+)</name>
        <dbReference type="ChEBI" id="CHEBI:29105"/>
        <label>2</label>
    </ligand>
</feature>
<dbReference type="EMBL" id="MSCJ01000001">
    <property type="protein sequence ID" value="PQJ68389.1"/>
    <property type="molecule type" value="Genomic_DNA"/>
</dbReference>
<dbReference type="SMART" id="SM00098">
    <property type="entry name" value="alkPPc"/>
    <property type="match status" value="1"/>
</dbReference>
<dbReference type="GO" id="GO:0004035">
    <property type="term" value="F:alkaline phosphatase activity"/>
    <property type="evidence" value="ECO:0007669"/>
    <property type="project" value="TreeGrafter"/>
</dbReference>
<feature type="binding site" evidence="8">
    <location>
        <position position="34"/>
    </location>
    <ligand>
        <name>Mg(2+)</name>
        <dbReference type="ChEBI" id="CHEBI:18420"/>
    </ligand>
</feature>
<accession>A0A2S7W222</accession>
<comment type="similarity">
    <text evidence="1 9">Belongs to the alkaline phosphatase family.</text>
</comment>
<evidence type="ECO:0000256" key="7">
    <source>
        <dbReference type="PIRSR" id="PIRSR601952-1"/>
    </source>
</evidence>
<evidence type="ECO:0000313" key="12">
    <source>
        <dbReference type="Proteomes" id="UP000238730"/>
    </source>
</evidence>
<evidence type="ECO:0000256" key="3">
    <source>
        <dbReference type="ARBA" id="ARBA00022723"/>
    </source>
</evidence>
<name>A0A2S7W222_PHOAN</name>
<protein>
    <submittedName>
        <fullName evidence="11">Alkaline phosphatase</fullName>
    </submittedName>
</protein>
<dbReference type="Gene3D" id="1.10.60.40">
    <property type="match status" value="1"/>
</dbReference>
<evidence type="ECO:0000256" key="8">
    <source>
        <dbReference type="PIRSR" id="PIRSR601952-2"/>
    </source>
</evidence>
<dbReference type="SUPFAM" id="SSF53649">
    <property type="entry name" value="Alkaline phosphatase-like"/>
    <property type="match status" value="1"/>
</dbReference>